<name>A0A4Q7EDS0_9GAMM</name>
<dbReference type="InterPro" id="IPR025293">
    <property type="entry name" value="YfiR/HmsC-like"/>
</dbReference>
<comment type="caution">
    <text evidence="1">The sequence shown here is derived from an EMBL/GenBank/DDBJ whole genome shotgun (WGS) entry which is preliminary data.</text>
</comment>
<evidence type="ECO:0000313" key="2">
    <source>
        <dbReference type="Proteomes" id="UP000292345"/>
    </source>
</evidence>
<dbReference type="AlphaFoldDB" id="A0A4Q7EDS0"/>
<protein>
    <submittedName>
        <fullName evidence="1">DUF4154 domain-containing protein</fullName>
    </submittedName>
</protein>
<dbReference type="Proteomes" id="UP000292345">
    <property type="component" value="Unassembled WGS sequence"/>
</dbReference>
<accession>A0A4Q7EDS0</accession>
<dbReference type="EMBL" id="PPUZ01000023">
    <property type="protein sequence ID" value="RZM81282.1"/>
    <property type="molecule type" value="Genomic_DNA"/>
</dbReference>
<evidence type="ECO:0000313" key="1">
    <source>
        <dbReference type="EMBL" id="RZM81282.1"/>
    </source>
</evidence>
<dbReference type="Pfam" id="PF13689">
    <property type="entry name" value="DUF4154"/>
    <property type="match status" value="1"/>
</dbReference>
<proteinExistence type="predicted"/>
<reference evidence="1 2" key="1">
    <citation type="submission" date="2018-01" db="EMBL/GenBank/DDBJ databases">
        <title>Co-occurrence of chitin degradation, pigmentation and bioactivity in marine Pseudoalteromonas.</title>
        <authorList>
            <person name="Paulsen S."/>
            <person name="Gram L."/>
            <person name="Machado H."/>
        </authorList>
    </citation>
    <scope>NUCLEOTIDE SEQUENCE [LARGE SCALE GENOMIC DNA]</scope>
    <source>
        <strain evidence="1 2">S1946</strain>
    </source>
</reference>
<gene>
    <name evidence="1" type="ORF">C3B51_08860</name>
</gene>
<organism evidence="1 2">
    <name type="scientific">Pseudoalteromonas rubra</name>
    <dbReference type="NCBI Taxonomy" id="43658"/>
    <lineage>
        <taxon>Bacteria</taxon>
        <taxon>Pseudomonadati</taxon>
        <taxon>Pseudomonadota</taxon>
        <taxon>Gammaproteobacteria</taxon>
        <taxon>Alteromonadales</taxon>
        <taxon>Pseudoalteromonadaceae</taxon>
        <taxon>Pseudoalteromonas</taxon>
    </lineage>
</organism>
<sequence length="191" mass="21199">MTALCLICNVVVRCTCRSTGAGAMIKLLLVLLCLVLLPEGKAQNLSENELKAAFLYRFSQFSKWPPPPPDKLSFCVVGNPALYQAIDALLQEQQVDESTEVIELPDNEQVSQCDILFLSQQNRQQTQYWLEDLAQSPVLVVADTSEGFRQGAMIGLIADANNLSFRVNLTDAKRRGLNFSAHLLKLATEVR</sequence>